<protein>
    <submittedName>
        <fullName evidence="2">KilA-N domain-containing protein</fullName>
    </submittedName>
</protein>
<name>A0A9D1ZVD2_9FIRM</name>
<dbReference type="SMART" id="SM01252">
    <property type="entry name" value="KilA-N"/>
    <property type="match status" value="1"/>
</dbReference>
<feature type="domain" description="KilA-N" evidence="1">
    <location>
        <begin position="54"/>
        <end position="188"/>
    </location>
</feature>
<accession>A0A9D1ZVD2</accession>
<dbReference type="InterPro" id="IPR017880">
    <property type="entry name" value="KilA_N"/>
</dbReference>
<reference evidence="2" key="2">
    <citation type="submission" date="2021-04" db="EMBL/GenBank/DDBJ databases">
        <authorList>
            <person name="Gilroy R."/>
        </authorList>
    </citation>
    <scope>NUCLEOTIDE SEQUENCE</scope>
    <source>
        <strain evidence="2">1345</strain>
    </source>
</reference>
<reference evidence="2" key="1">
    <citation type="journal article" date="2021" name="PeerJ">
        <title>Extensive microbial diversity within the chicken gut microbiome revealed by metagenomics and culture.</title>
        <authorList>
            <person name="Gilroy R."/>
            <person name="Ravi A."/>
            <person name="Getino M."/>
            <person name="Pursley I."/>
            <person name="Horton D.L."/>
            <person name="Alikhan N.F."/>
            <person name="Baker D."/>
            <person name="Gharbi K."/>
            <person name="Hall N."/>
            <person name="Watson M."/>
            <person name="Adriaenssens E.M."/>
            <person name="Foster-Nyarko E."/>
            <person name="Jarju S."/>
            <person name="Secka A."/>
            <person name="Antonio M."/>
            <person name="Oren A."/>
            <person name="Chaudhuri R.R."/>
            <person name="La Ragione R."/>
            <person name="Hildebrand F."/>
            <person name="Pallen M.J."/>
        </authorList>
    </citation>
    <scope>NUCLEOTIDE SEQUENCE</scope>
    <source>
        <strain evidence="2">1345</strain>
    </source>
</reference>
<sequence>MGLEKFDDAIAEYIETKRKHTIKALKMAQLSDSEIDQYCAEIEKEILGFVKCNEPYAQLLMDLEHIHSKKYNLYSLTEIAKKKNHDNPSYVIQSWLRDINTLQFLYLWEKDNNQYFIEEAAKELIEKTKQPSFTMTAKLWIKNTRAIGIRSKQGHGGGTLVSQEIAIDFITWVFPEKRYELSKLIVNKIMQLKD</sequence>
<evidence type="ECO:0000313" key="3">
    <source>
        <dbReference type="Proteomes" id="UP000886750"/>
    </source>
</evidence>
<comment type="caution">
    <text evidence="2">The sequence shown here is derived from an EMBL/GenBank/DDBJ whole genome shotgun (WGS) entry which is preliminary data.</text>
</comment>
<organism evidence="2 3">
    <name type="scientific">Candidatus Borkfalkia excrementigallinarum</name>
    <dbReference type="NCBI Taxonomy" id="2838506"/>
    <lineage>
        <taxon>Bacteria</taxon>
        <taxon>Bacillati</taxon>
        <taxon>Bacillota</taxon>
        <taxon>Clostridia</taxon>
        <taxon>Christensenellales</taxon>
        <taxon>Christensenellaceae</taxon>
        <taxon>Candidatus Borkfalkia</taxon>
    </lineage>
</organism>
<dbReference type="Proteomes" id="UP000886750">
    <property type="component" value="Unassembled WGS sequence"/>
</dbReference>
<proteinExistence type="predicted"/>
<dbReference type="EMBL" id="DXCQ01000020">
    <property type="protein sequence ID" value="HIY96368.1"/>
    <property type="molecule type" value="Genomic_DNA"/>
</dbReference>
<gene>
    <name evidence="2" type="ORF">H9729_01630</name>
</gene>
<dbReference type="AlphaFoldDB" id="A0A9D1ZVD2"/>
<dbReference type="Pfam" id="PF04383">
    <property type="entry name" value="KilA-N"/>
    <property type="match status" value="1"/>
</dbReference>
<dbReference type="InterPro" id="IPR018004">
    <property type="entry name" value="KilA/APSES_HTH"/>
</dbReference>
<evidence type="ECO:0000259" key="1">
    <source>
        <dbReference type="PROSITE" id="PS51301"/>
    </source>
</evidence>
<dbReference type="PROSITE" id="PS51301">
    <property type="entry name" value="KILA_N"/>
    <property type="match status" value="1"/>
</dbReference>
<evidence type="ECO:0000313" key="2">
    <source>
        <dbReference type="EMBL" id="HIY96368.1"/>
    </source>
</evidence>